<dbReference type="GO" id="GO:0016042">
    <property type="term" value="P:lipid catabolic process"/>
    <property type="evidence" value="ECO:0007669"/>
    <property type="project" value="UniProtKB-UniRule"/>
</dbReference>
<gene>
    <name evidence="6" type="ORF">NCTC11087_00125</name>
</gene>
<dbReference type="EMBL" id="UHFX01000003">
    <property type="protein sequence ID" value="SUO03269.1"/>
    <property type="molecule type" value="Genomic_DNA"/>
</dbReference>
<evidence type="ECO:0000259" key="5">
    <source>
        <dbReference type="PROSITE" id="PS51635"/>
    </source>
</evidence>
<keyword evidence="1 4" id="KW-0378">Hydrolase</keyword>
<feature type="domain" description="PNPLA" evidence="5">
    <location>
        <begin position="6"/>
        <end position="171"/>
    </location>
</feature>
<dbReference type="RefSeq" id="WP_022790272.1">
    <property type="nucleotide sequence ID" value="NZ_UHFX01000003.1"/>
</dbReference>
<evidence type="ECO:0000256" key="3">
    <source>
        <dbReference type="ARBA" id="ARBA00023098"/>
    </source>
</evidence>
<dbReference type="SUPFAM" id="SSF52151">
    <property type="entry name" value="FabD/lysophospholipase-like"/>
    <property type="match status" value="1"/>
</dbReference>
<feature type="short sequence motif" description="GXSXG" evidence="4">
    <location>
        <begin position="37"/>
        <end position="41"/>
    </location>
</feature>
<keyword evidence="7" id="KW-1185">Reference proteome</keyword>
<sequence>MIQAGLVCEGGGTKAAYSAGALKCFLEHKIYVPYCVGISAGSEILLSYTSRQMYRMEVTGIEAPCQKGVVGLRPFLKERNIFGIEATNDFIESKAPLDFKALKESTTTMEIGLYNMETHQVEYYDQSYVDQSQTLIKASCALLILCRPYMFRGIQYMDAGLIDMISIHQSIRHGNQKHIIVSTKEEGYVRKPAPSYQLKLAKWLYKDEQIVEDLKKRHERYNEQWNTIHALEQEGKALVLRPHKDLGVTRYTTDPKKLRPWFQLGYDETLERLDQIKEFLEIE</sequence>
<dbReference type="PANTHER" id="PTHR14226">
    <property type="entry name" value="NEUROPATHY TARGET ESTERASE/SWISS CHEESE D.MELANOGASTER"/>
    <property type="match status" value="1"/>
</dbReference>
<dbReference type="CDD" id="cd07208">
    <property type="entry name" value="Pat_hypo_Ecoli_yjju_like"/>
    <property type="match status" value="1"/>
</dbReference>
<dbReference type="Proteomes" id="UP000255523">
    <property type="component" value="Unassembled WGS sequence"/>
</dbReference>
<dbReference type="Pfam" id="PF19890">
    <property type="entry name" value="DUF6363"/>
    <property type="match status" value="1"/>
</dbReference>
<comment type="caution">
    <text evidence="4">Lacks conserved residue(s) required for the propagation of feature annotation.</text>
</comment>
<evidence type="ECO:0000256" key="4">
    <source>
        <dbReference type="PROSITE-ProRule" id="PRU01161"/>
    </source>
</evidence>
<organism evidence="6 7">
    <name type="scientific">Faecalicoccus pleomorphus</name>
    <dbReference type="NCBI Taxonomy" id="1323"/>
    <lineage>
        <taxon>Bacteria</taxon>
        <taxon>Bacillati</taxon>
        <taxon>Bacillota</taxon>
        <taxon>Erysipelotrichia</taxon>
        <taxon>Erysipelotrichales</taxon>
        <taxon>Erysipelotrichaceae</taxon>
        <taxon>Faecalicoccus</taxon>
    </lineage>
</organism>
<dbReference type="PANTHER" id="PTHR14226:SF25">
    <property type="entry name" value="PHOSPHOESTERASE"/>
    <property type="match status" value="1"/>
</dbReference>
<feature type="active site" description="Proton acceptor" evidence="4">
    <location>
        <position position="158"/>
    </location>
</feature>
<keyword evidence="2 4" id="KW-0442">Lipid degradation</keyword>
<evidence type="ECO:0000256" key="1">
    <source>
        <dbReference type="ARBA" id="ARBA00022801"/>
    </source>
</evidence>
<reference evidence="6 7" key="1">
    <citation type="submission" date="2018-06" db="EMBL/GenBank/DDBJ databases">
        <authorList>
            <consortium name="Pathogen Informatics"/>
            <person name="Doyle S."/>
        </authorList>
    </citation>
    <scope>NUCLEOTIDE SEQUENCE [LARGE SCALE GENOMIC DNA]</scope>
    <source>
        <strain evidence="6 7">NCTC11087</strain>
    </source>
</reference>
<dbReference type="AlphaFoldDB" id="A0A380LHD2"/>
<dbReference type="PROSITE" id="PS51635">
    <property type="entry name" value="PNPLA"/>
    <property type="match status" value="1"/>
</dbReference>
<evidence type="ECO:0000256" key="2">
    <source>
        <dbReference type="ARBA" id="ARBA00022963"/>
    </source>
</evidence>
<feature type="active site" description="Nucleophile" evidence="4">
    <location>
        <position position="39"/>
    </location>
</feature>
<evidence type="ECO:0000313" key="7">
    <source>
        <dbReference type="Proteomes" id="UP000255523"/>
    </source>
</evidence>
<dbReference type="InterPro" id="IPR045943">
    <property type="entry name" value="DUF6363"/>
</dbReference>
<dbReference type="GO" id="GO:0016787">
    <property type="term" value="F:hydrolase activity"/>
    <property type="evidence" value="ECO:0007669"/>
    <property type="project" value="UniProtKB-UniRule"/>
</dbReference>
<dbReference type="GeneID" id="77461123"/>
<protein>
    <submittedName>
        <fullName evidence="6">Hydrolase</fullName>
    </submittedName>
</protein>
<evidence type="ECO:0000313" key="6">
    <source>
        <dbReference type="EMBL" id="SUO03269.1"/>
    </source>
</evidence>
<name>A0A380LHD2_9FIRM</name>
<dbReference type="InterPro" id="IPR050301">
    <property type="entry name" value="NTE"/>
</dbReference>
<keyword evidence="3 4" id="KW-0443">Lipid metabolism</keyword>
<dbReference type="InterPro" id="IPR016035">
    <property type="entry name" value="Acyl_Trfase/lysoPLipase"/>
</dbReference>
<dbReference type="InterPro" id="IPR002641">
    <property type="entry name" value="PNPLA_dom"/>
</dbReference>
<dbReference type="InterPro" id="IPR037483">
    <property type="entry name" value="YjjU-like"/>
</dbReference>
<dbReference type="Pfam" id="PF01734">
    <property type="entry name" value="Patatin"/>
    <property type="match status" value="1"/>
</dbReference>
<dbReference type="OrthoDB" id="9802424at2"/>
<proteinExistence type="predicted"/>
<dbReference type="Gene3D" id="3.40.1090.10">
    <property type="entry name" value="Cytosolic phospholipase A2 catalytic domain"/>
    <property type="match status" value="1"/>
</dbReference>
<accession>A0A380LHD2</accession>